<keyword evidence="6" id="KW-0915">Sodium</keyword>
<dbReference type="InterPro" id="IPR003691">
    <property type="entry name" value="FluC"/>
</dbReference>
<dbReference type="AlphaFoldDB" id="A0A9D1WCV6"/>
<comment type="similarity">
    <text evidence="10 12">Belongs to the fluoride channel Fluc/FEX (TC 1.A.43) family.</text>
</comment>
<dbReference type="GO" id="GO:0034220">
    <property type="term" value="P:monoatomic ion transmembrane transport"/>
    <property type="evidence" value="ECO:0007669"/>
    <property type="project" value="UniProtKB-KW"/>
</dbReference>
<feature type="transmembrane region" description="Helical" evidence="12">
    <location>
        <begin position="98"/>
        <end position="116"/>
    </location>
</feature>
<feature type="compositionally biased region" description="Low complexity" evidence="13">
    <location>
        <begin position="175"/>
        <end position="214"/>
    </location>
</feature>
<name>A0A9D1WCV6_9GAMM</name>
<keyword evidence="3" id="KW-0997">Cell inner membrane</keyword>
<evidence type="ECO:0000256" key="6">
    <source>
        <dbReference type="ARBA" id="ARBA00023053"/>
    </source>
</evidence>
<dbReference type="GO" id="GO:0005886">
    <property type="term" value="C:plasma membrane"/>
    <property type="evidence" value="ECO:0007669"/>
    <property type="project" value="UniProtKB-SubCell"/>
</dbReference>
<keyword evidence="8 12" id="KW-0472">Membrane</keyword>
<reference evidence="14" key="1">
    <citation type="journal article" date="2021" name="PeerJ">
        <title>Extensive microbial diversity within the chicken gut microbiome revealed by metagenomics and culture.</title>
        <authorList>
            <person name="Gilroy R."/>
            <person name="Ravi A."/>
            <person name="Getino M."/>
            <person name="Pursley I."/>
            <person name="Horton D.L."/>
            <person name="Alikhan N.F."/>
            <person name="Baker D."/>
            <person name="Gharbi K."/>
            <person name="Hall N."/>
            <person name="Watson M."/>
            <person name="Adriaenssens E.M."/>
            <person name="Foster-Nyarko E."/>
            <person name="Jarju S."/>
            <person name="Secka A."/>
            <person name="Antonio M."/>
            <person name="Oren A."/>
            <person name="Chaudhuri R.R."/>
            <person name="La Ragione R."/>
            <person name="Hildebrand F."/>
            <person name="Pallen M.J."/>
        </authorList>
    </citation>
    <scope>NUCLEOTIDE SEQUENCE</scope>
    <source>
        <strain evidence="14">USASDec5-558</strain>
    </source>
</reference>
<keyword evidence="7" id="KW-0813">Transport</keyword>
<comment type="subcellular location">
    <subcellularLocation>
        <location evidence="1">Cell membrane</location>
        <topology evidence="1">Multi-pass membrane protein</topology>
    </subcellularLocation>
</comment>
<evidence type="ECO:0000256" key="4">
    <source>
        <dbReference type="ARBA" id="ARBA00022692"/>
    </source>
</evidence>
<feature type="region of interest" description="Disordered" evidence="13">
    <location>
        <begin position="171"/>
        <end position="221"/>
    </location>
</feature>
<comment type="function">
    <text evidence="12">Important for reducing fluoride concentration in the cell, thus reducing its toxicity.</text>
</comment>
<feature type="transmembrane region" description="Helical" evidence="12">
    <location>
        <begin position="66"/>
        <end position="91"/>
    </location>
</feature>
<organism evidence="14 15">
    <name type="scientific">Candidatus Anaerobiospirillum pullistercoris</name>
    <dbReference type="NCBI Taxonomy" id="2838452"/>
    <lineage>
        <taxon>Bacteria</taxon>
        <taxon>Pseudomonadati</taxon>
        <taxon>Pseudomonadota</taxon>
        <taxon>Gammaproteobacteria</taxon>
        <taxon>Aeromonadales</taxon>
        <taxon>Succinivibrionaceae</taxon>
        <taxon>Anaerobiospirillum</taxon>
    </lineage>
</organism>
<evidence type="ECO:0000256" key="11">
    <source>
        <dbReference type="ARBA" id="ARBA00035585"/>
    </source>
</evidence>
<evidence type="ECO:0000313" key="14">
    <source>
        <dbReference type="EMBL" id="HIX56745.1"/>
    </source>
</evidence>
<dbReference type="Pfam" id="PF02537">
    <property type="entry name" value="CRCB"/>
    <property type="match status" value="1"/>
</dbReference>
<feature type="transmembrane region" description="Helical" evidence="12">
    <location>
        <begin position="6"/>
        <end position="29"/>
    </location>
</feature>
<evidence type="ECO:0000313" key="15">
    <source>
        <dbReference type="Proteomes" id="UP000886829"/>
    </source>
</evidence>
<comment type="catalytic activity">
    <reaction evidence="11">
        <text>fluoride(in) = fluoride(out)</text>
        <dbReference type="Rhea" id="RHEA:76159"/>
        <dbReference type="ChEBI" id="CHEBI:17051"/>
    </reaction>
    <physiologicalReaction direction="left-to-right" evidence="11">
        <dbReference type="Rhea" id="RHEA:76160"/>
    </physiologicalReaction>
</comment>
<evidence type="ECO:0000256" key="10">
    <source>
        <dbReference type="ARBA" id="ARBA00035120"/>
    </source>
</evidence>
<evidence type="ECO:0000256" key="1">
    <source>
        <dbReference type="ARBA" id="ARBA00004651"/>
    </source>
</evidence>
<evidence type="ECO:0000256" key="8">
    <source>
        <dbReference type="ARBA" id="ARBA00023136"/>
    </source>
</evidence>
<evidence type="ECO:0000256" key="2">
    <source>
        <dbReference type="ARBA" id="ARBA00022475"/>
    </source>
</evidence>
<keyword evidence="2 12" id="KW-1003">Cell membrane</keyword>
<evidence type="ECO:0000256" key="5">
    <source>
        <dbReference type="ARBA" id="ARBA00022989"/>
    </source>
</evidence>
<protein>
    <recommendedName>
        <fullName evidence="12">Fluoride-specific ion channel</fullName>
    </recommendedName>
</protein>
<proteinExistence type="inferred from homology"/>
<keyword evidence="5 12" id="KW-1133">Transmembrane helix</keyword>
<keyword evidence="7" id="KW-0406">Ion transport</keyword>
<feature type="transmembrane region" description="Helical" evidence="12">
    <location>
        <begin position="36"/>
        <end position="60"/>
    </location>
</feature>
<evidence type="ECO:0000256" key="9">
    <source>
        <dbReference type="ARBA" id="ARBA00023303"/>
    </source>
</evidence>
<evidence type="ECO:0000256" key="12">
    <source>
        <dbReference type="RuleBase" id="RU004340"/>
    </source>
</evidence>
<keyword evidence="4 12" id="KW-0812">Transmembrane</keyword>
<dbReference type="EMBL" id="DXEV01000089">
    <property type="protein sequence ID" value="HIX56745.1"/>
    <property type="molecule type" value="Genomic_DNA"/>
</dbReference>
<sequence>MDFSWQVIVTVFTLGGIGAVVRALVLNILGIVSLFYFPLGVLFINMLACFLGGFIIAMLLPEALNIAFVIGLVGGMGTLSSISSDVLDLYFDKVHRKVALLLGVIYLALTAALGMGCAQGGLSLGEFIRGDVFSDDPLEQARQMELQRMMQSLEEAQDLGIGEEELHLHEHNLPTDNTSPADSTADSSADGSASDSAEQAIDAASATDAADAPATPHQEAL</sequence>
<reference evidence="14" key="2">
    <citation type="submission" date="2021-04" db="EMBL/GenBank/DDBJ databases">
        <authorList>
            <person name="Gilroy R."/>
        </authorList>
    </citation>
    <scope>NUCLEOTIDE SEQUENCE</scope>
    <source>
        <strain evidence="14">USASDec5-558</strain>
    </source>
</reference>
<evidence type="ECO:0000256" key="13">
    <source>
        <dbReference type="SAM" id="MobiDB-lite"/>
    </source>
</evidence>
<comment type="caution">
    <text evidence="14">The sequence shown here is derived from an EMBL/GenBank/DDBJ whole genome shotgun (WGS) entry which is preliminary data.</text>
</comment>
<evidence type="ECO:0000256" key="3">
    <source>
        <dbReference type="ARBA" id="ARBA00022519"/>
    </source>
</evidence>
<accession>A0A9D1WCV6</accession>
<dbReference type="Proteomes" id="UP000886829">
    <property type="component" value="Unassembled WGS sequence"/>
</dbReference>
<gene>
    <name evidence="14" type="ORF">H9850_04645</name>
</gene>
<keyword evidence="9" id="KW-0407">Ion channel</keyword>
<evidence type="ECO:0000256" key="7">
    <source>
        <dbReference type="ARBA" id="ARBA00023065"/>
    </source>
</evidence>